<keyword evidence="3" id="KW-1185">Reference proteome</keyword>
<proteinExistence type="predicted"/>
<dbReference type="AlphaFoldDB" id="A0AAE3LNK6"/>
<name>A0AAE3LNK6_9BACT</name>
<accession>A0AAE3LNK6</accession>
<evidence type="ECO:0000313" key="2">
    <source>
        <dbReference type="EMBL" id="MCU7695156.1"/>
    </source>
</evidence>
<feature type="signal peptide" evidence="1">
    <location>
        <begin position="1"/>
        <end position="29"/>
    </location>
</feature>
<evidence type="ECO:0000313" key="3">
    <source>
        <dbReference type="Proteomes" id="UP001209317"/>
    </source>
</evidence>
<keyword evidence="1" id="KW-0732">Signal</keyword>
<gene>
    <name evidence="2" type="ORF">OD355_11565</name>
</gene>
<dbReference type="InterPro" id="IPR025535">
    <property type="entry name" value="DUF4421"/>
</dbReference>
<reference evidence="2" key="1">
    <citation type="submission" date="2022-10" db="EMBL/GenBank/DDBJ databases">
        <authorList>
            <person name="Kim H.S."/>
            <person name="Kim J.-S."/>
            <person name="Suh M.K."/>
            <person name="Eom M.K."/>
            <person name="Lee J.-S."/>
        </authorList>
    </citation>
    <scope>NUCLEOTIDE SEQUENCE</scope>
    <source>
        <strain evidence="2">LIP-5</strain>
    </source>
</reference>
<feature type="chain" id="PRO_5042202878" evidence="1">
    <location>
        <begin position="30"/>
        <end position="362"/>
    </location>
</feature>
<sequence>MFLTSCKAYNMRAAFTVYCILLLSIKVAAQTDSLKFDPNYYERYPYKLIISPFLVKSYNGLALSTPGAKEDISYISNSPAGVGLRVGYDWFSVSASYGISAIDKNFKSKGKTKALNLQTNFMARNFVLDVYFQKYSGMYLRAHNLPAYNAQPYYVRPDIDNKLLGVSASWVFNGKKFSIRPPFKFDGWQKKSAGSFLAGVEYLMGSAQSDSAFIPAAYKKDFAHSNVNMVKYTLFGPNVGYGHTFVIGRHFFVSALGTLNADVSHTQEFSLDNAVNRRWNFAPNIYFRGGIGYNTPAWEVAFSYFTKRLYLSGMSHDNRYRNYNDDCRLSYTRRVHPGKRIPKAVNWAGNIIEKLGLGFLIK</sequence>
<dbReference type="Proteomes" id="UP001209317">
    <property type="component" value="Unassembled WGS sequence"/>
</dbReference>
<dbReference type="RefSeq" id="WP_263038643.1">
    <property type="nucleotide sequence ID" value="NZ_JAOTPL010000019.1"/>
</dbReference>
<organism evidence="2 3">
    <name type="scientific">Haoranjiania flava</name>
    <dbReference type="NCBI Taxonomy" id="1856322"/>
    <lineage>
        <taxon>Bacteria</taxon>
        <taxon>Pseudomonadati</taxon>
        <taxon>Bacteroidota</taxon>
        <taxon>Chitinophagia</taxon>
        <taxon>Chitinophagales</taxon>
        <taxon>Chitinophagaceae</taxon>
        <taxon>Haoranjiania</taxon>
    </lineage>
</organism>
<evidence type="ECO:0000256" key="1">
    <source>
        <dbReference type="SAM" id="SignalP"/>
    </source>
</evidence>
<dbReference type="Pfam" id="PF14391">
    <property type="entry name" value="DUF4421"/>
    <property type="match status" value="1"/>
</dbReference>
<dbReference type="EMBL" id="JAOTPL010000019">
    <property type="protein sequence ID" value="MCU7695156.1"/>
    <property type="molecule type" value="Genomic_DNA"/>
</dbReference>
<comment type="caution">
    <text evidence="2">The sequence shown here is derived from an EMBL/GenBank/DDBJ whole genome shotgun (WGS) entry which is preliminary data.</text>
</comment>
<protein>
    <submittedName>
        <fullName evidence="2">DUF4421 domain-containing protein</fullName>
    </submittedName>
</protein>